<accession>A0ABQ4V098</accession>
<keyword evidence="1" id="KW-0812">Transmembrane</keyword>
<dbReference type="InterPro" id="IPR018705">
    <property type="entry name" value="DUF2134_membrane"/>
</dbReference>
<dbReference type="Pfam" id="PF09977">
    <property type="entry name" value="Tad_C"/>
    <property type="match status" value="1"/>
</dbReference>
<name>A0ABQ4V098_9HYPH</name>
<feature type="domain" description="DUF2134" evidence="2">
    <location>
        <begin position="51"/>
        <end position="138"/>
    </location>
</feature>
<reference evidence="3" key="2">
    <citation type="submission" date="2021-08" db="EMBL/GenBank/DDBJ databases">
        <authorList>
            <person name="Tani A."/>
            <person name="Ola A."/>
            <person name="Ogura Y."/>
            <person name="Katsura K."/>
            <person name="Hayashi T."/>
        </authorList>
    </citation>
    <scope>NUCLEOTIDE SEQUENCE</scope>
    <source>
        <strain evidence="3">DSM 14458</strain>
    </source>
</reference>
<reference evidence="3" key="1">
    <citation type="journal article" date="2021" name="Front. Microbiol.">
        <title>Comprehensive Comparative Genomics and Phenotyping of Methylobacterium Species.</title>
        <authorList>
            <person name="Alessa O."/>
            <person name="Ogura Y."/>
            <person name="Fujitani Y."/>
            <person name="Takami H."/>
            <person name="Hayashi T."/>
            <person name="Sahin N."/>
            <person name="Tani A."/>
        </authorList>
    </citation>
    <scope>NUCLEOTIDE SEQUENCE</scope>
    <source>
        <strain evidence="3">DSM 14458</strain>
    </source>
</reference>
<protein>
    <recommendedName>
        <fullName evidence="2">DUF2134 domain-containing protein</fullName>
    </recommendedName>
</protein>
<gene>
    <name evidence="3" type="ORF">BGCPKDLD_4105</name>
</gene>
<keyword evidence="4" id="KW-1185">Reference proteome</keyword>
<evidence type="ECO:0000313" key="4">
    <source>
        <dbReference type="Proteomes" id="UP001055093"/>
    </source>
</evidence>
<proteinExistence type="predicted"/>
<feature type="transmembrane region" description="Helical" evidence="1">
    <location>
        <begin position="12"/>
        <end position="36"/>
    </location>
</feature>
<dbReference type="Proteomes" id="UP001055093">
    <property type="component" value="Unassembled WGS sequence"/>
</dbReference>
<dbReference type="RefSeq" id="WP_137828220.1">
    <property type="nucleotide sequence ID" value="NZ_BPRE01000015.1"/>
</dbReference>
<dbReference type="EMBL" id="BPRE01000015">
    <property type="protein sequence ID" value="GJE77500.1"/>
    <property type="molecule type" value="Genomic_DNA"/>
</dbReference>
<comment type="caution">
    <text evidence="3">The sequence shown here is derived from an EMBL/GenBank/DDBJ whole genome shotgun (WGS) entry which is preliminary data.</text>
</comment>
<organism evidence="3 4">
    <name type="scientific">Methylorubrum suomiense</name>
    <dbReference type="NCBI Taxonomy" id="144191"/>
    <lineage>
        <taxon>Bacteria</taxon>
        <taxon>Pseudomonadati</taxon>
        <taxon>Pseudomonadota</taxon>
        <taxon>Alphaproteobacteria</taxon>
        <taxon>Hyphomicrobiales</taxon>
        <taxon>Methylobacteriaceae</taxon>
        <taxon>Methylorubrum</taxon>
    </lineage>
</organism>
<evidence type="ECO:0000256" key="1">
    <source>
        <dbReference type="SAM" id="Phobius"/>
    </source>
</evidence>
<evidence type="ECO:0000259" key="2">
    <source>
        <dbReference type="Pfam" id="PF09977"/>
    </source>
</evidence>
<sequence>MRFASDERGSVMVMAAFSLTMMLGVAAIGLDLGLLYNVKRKDQGAVDLAALNAASDIKQAEAAARKSLSDNRYDQARDITVLVGTYARRNDGSPAGQFVAGGASPNAVRVSMTTAKPTIFARMIGWASTLNVGVTSTAVTTRFASFSLGSGVASLNAGIANALLGSMLGTNLSLSVLDYDALQSTHVDALRFLDSLATKINLQAASYNDLLVASARPSEILSALASTAPAGAASDALRRLSLVANGDARRIQVNQFLDLGDAATLSMARGSQGPTIETLATVSALASIANGERIATADLGATIPGLPKLRISTRVGQRRQSSGWVAVGSPKAILRAAQVRVLLEAEISAPLNLGSLLLPIYAETGYAQATLKSVSCPAGSTRQRTMDLDVQPGLFSLALADISASDLASDNTPPGVDRPATLLSLKLPPLSIRAKASVKTGSPRTQTVSFNEDDIARNRPRTVVSTDMIGSTVGTLMSNTDLDINGTSVVPLTALRPLLTATLSAAAAPLDLVLDSTLRALGMRLGSATVTAEGARCEQAVLVQ</sequence>
<keyword evidence="1" id="KW-0472">Membrane</keyword>
<evidence type="ECO:0000313" key="3">
    <source>
        <dbReference type="EMBL" id="GJE77500.1"/>
    </source>
</evidence>
<keyword evidence="1" id="KW-1133">Transmembrane helix</keyword>